<keyword evidence="6" id="KW-0539">Nucleus</keyword>
<evidence type="ECO:0000256" key="2">
    <source>
        <dbReference type="ARBA" id="ARBA00006801"/>
    </source>
</evidence>
<feature type="region of interest" description="Disordered" evidence="8">
    <location>
        <begin position="743"/>
        <end position="776"/>
    </location>
</feature>
<keyword evidence="5" id="KW-0804">Transcription</keyword>
<feature type="region of interest" description="Disordered" evidence="8">
    <location>
        <begin position="918"/>
        <end position="952"/>
    </location>
</feature>
<feature type="compositionally biased region" description="Polar residues" evidence="8">
    <location>
        <begin position="809"/>
        <end position="820"/>
    </location>
</feature>
<reference evidence="11" key="1">
    <citation type="submission" date="2022-04" db="EMBL/GenBank/DDBJ databases">
        <title>Carnegiea gigantea Genome sequencing and assembly v2.</title>
        <authorList>
            <person name="Copetti D."/>
            <person name="Sanderson M.J."/>
            <person name="Burquez A."/>
            <person name="Wojciechowski M.F."/>
        </authorList>
    </citation>
    <scope>NUCLEOTIDE SEQUENCE</scope>
    <source>
        <strain evidence="11">SGP5-SGP5p</strain>
        <tissue evidence="11">Aerial part</tissue>
    </source>
</reference>
<keyword evidence="7" id="KW-0863">Zinc-finger</keyword>
<evidence type="ECO:0000256" key="6">
    <source>
        <dbReference type="ARBA" id="ARBA00023242"/>
    </source>
</evidence>
<evidence type="ECO:0000256" key="7">
    <source>
        <dbReference type="PROSITE-ProRule" id="PRU00175"/>
    </source>
</evidence>
<feature type="region of interest" description="Disordered" evidence="8">
    <location>
        <begin position="1"/>
        <end position="114"/>
    </location>
</feature>
<evidence type="ECO:0000259" key="10">
    <source>
        <dbReference type="PROSITE" id="PS51184"/>
    </source>
</evidence>
<dbReference type="Gene3D" id="2.60.120.650">
    <property type="entry name" value="Cupin"/>
    <property type="match status" value="2"/>
</dbReference>
<feature type="compositionally biased region" description="Basic residues" evidence="8">
    <location>
        <begin position="921"/>
        <end position="940"/>
    </location>
</feature>
<name>A0A9Q1JK60_9CARY</name>
<dbReference type="GO" id="GO:0003712">
    <property type="term" value="F:transcription coregulator activity"/>
    <property type="evidence" value="ECO:0007669"/>
    <property type="project" value="TreeGrafter"/>
</dbReference>
<evidence type="ECO:0000256" key="3">
    <source>
        <dbReference type="ARBA" id="ARBA00022723"/>
    </source>
</evidence>
<organism evidence="11 12">
    <name type="scientific">Carnegiea gigantea</name>
    <dbReference type="NCBI Taxonomy" id="171969"/>
    <lineage>
        <taxon>Eukaryota</taxon>
        <taxon>Viridiplantae</taxon>
        <taxon>Streptophyta</taxon>
        <taxon>Embryophyta</taxon>
        <taxon>Tracheophyta</taxon>
        <taxon>Spermatophyta</taxon>
        <taxon>Magnoliopsida</taxon>
        <taxon>eudicotyledons</taxon>
        <taxon>Gunneridae</taxon>
        <taxon>Pentapetalae</taxon>
        <taxon>Caryophyllales</taxon>
        <taxon>Cactineae</taxon>
        <taxon>Cactaceae</taxon>
        <taxon>Cactoideae</taxon>
        <taxon>Echinocereeae</taxon>
        <taxon>Carnegiea</taxon>
    </lineage>
</organism>
<dbReference type="PANTHER" id="PTHR12549">
    <property type="entry name" value="JMJC DOMAIN-CONTAINING HISTONE DEMETHYLATION PROTEIN"/>
    <property type="match status" value="1"/>
</dbReference>
<dbReference type="GO" id="GO:0006357">
    <property type="term" value="P:regulation of transcription by RNA polymerase II"/>
    <property type="evidence" value="ECO:0007669"/>
    <property type="project" value="TreeGrafter"/>
</dbReference>
<feature type="compositionally biased region" description="Basic residues" evidence="8">
    <location>
        <begin position="75"/>
        <end position="84"/>
    </location>
</feature>
<dbReference type="GO" id="GO:0000118">
    <property type="term" value="C:histone deacetylase complex"/>
    <property type="evidence" value="ECO:0007669"/>
    <property type="project" value="TreeGrafter"/>
</dbReference>
<feature type="region of interest" description="Disordered" evidence="8">
    <location>
        <begin position="837"/>
        <end position="863"/>
    </location>
</feature>
<dbReference type="SMART" id="SM00558">
    <property type="entry name" value="JmjC"/>
    <property type="match status" value="1"/>
</dbReference>
<evidence type="ECO:0000313" key="12">
    <source>
        <dbReference type="Proteomes" id="UP001153076"/>
    </source>
</evidence>
<dbReference type="InterPro" id="IPR003347">
    <property type="entry name" value="JmjC_dom"/>
</dbReference>
<dbReference type="InterPro" id="IPR045109">
    <property type="entry name" value="LSDs-like"/>
</dbReference>
<dbReference type="InterPro" id="IPR018866">
    <property type="entry name" value="Znf-4CXXC_R1"/>
</dbReference>
<keyword evidence="7" id="KW-0862">Zinc</keyword>
<feature type="domain" description="RING-type" evidence="9">
    <location>
        <begin position="190"/>
        <end position="237"/>
    </location>
</feature>
<dbReference type="SUPFAM" id="SSF51197">
    <property type="entry name" value="Clavaminate synthase-like"/>
    <property type="match status" value="1"/>
</dbReference>
<comment type="subcellular location">
    <subcellularLocation>
        <location evidence="1">Nucleus</location>
    </subcellularLocation>
</comment>
<dbReference type="PROSITE" id="PS51184">
    <property type="entry name" value="JMJC"/>
    <property type="match status" value="1"/>
</dbReference>
<dbReference type="GO" id="GO:0000785">
    <property type="term" value="C:chromatin"/>
    <property type="evidence" value="ECO:0007669"/>
    <property type="project" value="TreeGrafter"/>
</dbReference>
<dbReference type="Pfam" id="PF10497">
    <property type="entry name" value="zf-4CXXC_R1"/>
    <property type="match status" value="1"/>
</dbReference>
<keyword evidence="3" id="KW-0479">Metal-binding</keyword>
<evidence type="ECO:0000259" key="9">
    <source>
        <dbReference type="PROSITE" id="PS50089"/>
    </source>
</evidence>
<sequence length="1200" mass="134257">MEMGGSNIIQAKREVGHGSSLTSNRRGRKSSIKVSESAGKLPENVEGVPPVKKRGRPPKIKALQKQESSECGVTQKKRGRKPKLKAPEMQENADRGATQKKRGRKSKQEMRDTENKVRKDFGADGFLMNSSGDMGFCGGMECSGGVCENASETKDHQDGRVTRRMRASRLSGQWREGMDEDKNHVERNTCHQCKRNDKGRTVPCNMCKRKRYCIPCITTWYPDKTEEYFAEACPICRGNCNCKACLRLEGAIKAMLDKQELTISEDDRVRHSLYLLRTVFPCLKQFDEEQMMEKVVEARIKGLPLSEVKVEQIECSLDERMFCDNCKTSIVDLHRSCPQCSYDLCLICCRELREGNPQGAGKEVVLEFVNRGYKYLHGGDPEPVENEKVHDVFQSGMASKSPKTPLAEWKVKEDGSIPCPPKELGGCGIGLLELRHMFPVDISEMVKKTEEVLTCKAGDFPEIGSQGCSCISSIGDQDVVGGNSRKAASREDSDDNYLYCPAAVDIQHDGLKHFQWHWSRAEPIIVRDVLETATGLSWEPMVMWRACRQLKHPRHSRHLEVRAINCLDWCEVDINIHQFFTGYLEGVFDHFMWPLLLKLKDWPPSTEFDEHLPRHGAEFIKALPFKEYTHPRSGILNLASKLPEKSLKPDLGPKTYIAYGVAQELGRGDSVTKLHCDMSDAVNILTHTAEMKLKAKHLRKIRELNQKHMAQDKKEIYSTSPTENTSACVSDFVHSQLHTDNAASELPGNYQTTSSISNCDESGRIPGKGREHHGAFDGEVGVVATKGVADCSKEELQLGHSAIDEHVLSNVSQLENGKQSPSKDAKHERDDILGAEHTDKLQDGSMGVHEETGAVNETDGEPKITISTNGYDSHLTDVKAKVDQSADGGEADGDKEHCFALQSEEVNAGVTKETKYTDVKRRGRKRKKGVSLRISSRKTMKGTDASESQPNVKACTNGEGSADLFFAQPSNEGESEKGMEASEPMDGGALWDIFRRQDVPKLQEYLKRHFKEFRHIYGCLVPQVVHAIHDQSFYLTEDHKRRLKEEYDVEPWSFVQKLGEAVFIPAGCPHQVRNLKSCIKVAMDFVSPENVSECMRLTGEFRVLPPNHRAKEDKLEAQNSFPSNANLPYSVLGEEDGGDKGSDIQRIAKFSLLRRLDEAAVHSPACKGSASGGTWEDQNSKILCGPVLFIGIEQVWNEKE</sequence>
<accession>A0A9Q1JK60</accession>
<dbReference type="GO" id="GO:0031490">
    <property type="term" value="F:chromatin DNA binding"/>
    <property type="evidence" value="ECO:0007669"/>
    <property type="project" value="TreeGrafter"/>
</dbReference>
<proteinExistence type="inferred from homology"/>
<comment type="caution">
    <text evidence="11">The sequence shown here is derived from an EMBL/GenBank/DDBJ whole genome shotgun (WGS) entry which is preliminary data.</text>
</comment>
<feature type="compositionally biased region" description="Basic and acidic residues" evidence="8">
    <location>
        <begin position="85"/>
        <end position="94"/>
    </location>
</feature>
<dbReference type="AlphaFoldDB" id="A0A9Q1JK60"/>
<comment type="similarity">
    <text evidence="2">Belongs to the JARID1 histone demethylase family.</text>
</comment>
<feature type="region of interest" description="Disordered" evidence="8">
    <location>
        <begin position="809"/>
        <end position="828"/>
    </location>
</feature>
<evidence type="ECO:0000256" key="8">
    <source>
        <dbReference type="SAM" id="MobiDB-lite"/>
    </source>
</evidence>
<evidence type="ECO:0000256" key="4">
    <source>
        <dbReference type="ARBA" id="ARBA00023015"/>
    </source>
</evidence>
<dbReference type="Pfam" id="PF02373">
    <property type="entry name" value="JmjC"/>
    <property type="match status" value="1"/>
</dbReference>
<dbReference type="OrthoDB" id="1667110at2759"/>
<feature type="compositionally biased region" description="Basic and acidic residues" evidence="8">
    <location>
        <begin position="837"/>
        <end position="852"/>
    </location>
</feature>
<evidence type="ECO:0000313" key="11">
    <source>
        <dbReference type="EMBL" id="KAJ8423171.1"/>
    </source>
</evidence>
<protein>
    <submittedName>
        <fullName evidence="11">Uncharacterized protein</fullName>
    </submittedName>
</protein>
<gene>
    <name evidence="11" type="ORF">Cgig2_020970</name>
</gene>
<dbReference type="EMBL" id="JAKOGI010002037">
    <property type="protein sequence ID" value="KAJ8423171.1"/>
    <property type="molecule type" value="Genomic_DNA"/>
</dbReference>
<evidence type="ECO:0000256" key="1">
    <source>
        <dbReference type="ARBA" id="ARBA00004123"/>
    </source>
</evidence>
<dbReference type="PANTHER" id="PTHR12549:SF11">
    <property type="entry name" value="LYSINE-SPECIFIC DEMETHYLASE JMJ25"/>
    <property type="match status" value="1"/>
</dbReference>
<dbReference type="Proteomes" id="UP001153076">
    <property type="component" value="Unassembled WGS sequence"/>
</dbReference>
<dbReference type="GO" id="GO:0008270">
    <property type="term" value="F:zinc ion binding"/>
    <property type="evidence" value="ECO:0007669"/>
    <property type="project" value="UniProtKB-KW"/>
</dbReference>
<keyword evidence="4" id="KW-0805">Transcription regulation</keyword>
<feature type="compositionally biased region" description="Polar residues" evidence="8">
    <location>
        <begin position="749"/>
        <end position="760"/>
    </location>
</feature>
<keyword evidence="12" id="KW-1185">Reference proteome</keyword>
<dbReference type="GO" id="GO:0032454">
    <property type="term" value="F:histone H3K9 demethylase activity"/>
    <property type="evidence" value="ECO:0007669"/>
    <property type="project" value="InterPro"/>
</dbReference>
<feature type="domain" description="JmjC" evidence="10">
    <location>
        <begin position="631"/>
        <end position="1102"/>
    </location>
</feature>
<evidence type="ECO:0000256" key="5">
    <source>
        <dbReference type="ARBA" id="ARBA00023163"/>
    </source>
</evidence>
<dbReference type="InterPro" id="IPR001841">
    <property type="entry name" value="Znf_RING"/>
</dbReference>
<dbReference type="PROSITE" id="PS50089">
    <property type="entry name" value="ZF_RING_2"/>
    <property type="match status" value="1"/>
</dbReference>